<organism evidence="3 4">
    <name type="scientific">Spirosoma foliorum</name>
    <dbReference type="NCBI Taxonomy" id="2710596"/>
    <lineage>
        <taxon>Bacteria</taxon>
        <taxon>Pseudomonadati</taxon>
        <taxon>Bacteroidota</taxon>
        <taxon>Cytophagia</taxon>
        <taxon>Cytophagales</taxon>
        <taxon>Cytophagaceae</taxon>
        <taxon>Spirosoma</taxon>
    </lineage>
</organism>
<reference evidence="3 4" key="1">
    <citation type="submission" date="2020-07" db="EMBL/GenBank/DDBJ databases">
        <title>Spirosoma foliorum sp. nov., isolated from the leaves on the Nejang mountain Korea, Republic of.</title>
        <authorList>
            <person name="Ho H."/>
            <person name="Lee Y.-J."/>
            <person name="Nurcahyanto D.-A."/>
            <person name="Kim S.-G."/>
        </authorList>
    </citation>
    <scope>NUCLEOTIDE SEQUENCE [LARGE SCALE GENOMIC DNA]</scope>
    <source>
        <strain evidence="3 4">PL0136</strain>
    </source>
</reference>
<evidence type="ECO:0000313" key="3">
    <source>
        <dbReference type="EMBL" id="QMW03203.1"/>
    </source>
</evidence>
<evidence type="ECO:0000259" key="2">
    <source>
        <dbReference type="Pfam" id="PF24879"/>
    </source>
</evidence>
<accession>A0A7G5GWG1</accession>
<evidence type="ECO:0000313" key="4">
    <source>
        <dbReference type="Proteomes" id="UP000515369"/>
    </source>
</evidence>
<proteinExistence type="predicted"/>
<dbReference type="EMBL" id="CP059732">
    <property type="protein sequence ID" value="QMW03203.1"/>
    <property type="molecule type" value="Genomic_DNA"/>
</dbReference>
<feature type="domain" description="DUF7737" evidence="2">
    <location>
        <begin position="787"/>
        <end position="889"/>
    </location>
</feature>
<dbReference type="AlphaFoldDB" id="A0A7G5GWG1"/>
<evidence type="ECO:0000259" key="1">
    <source>
        <dbReference type="Pfam" id="PF13569"/>
    </source>
</evidence>
<dbReference type="Proteomes" id="UP000515369">
    <property type="component" value="Chromosome"/>
</dbReference>
<dbReference type="Pfam" id="PF13569">
    <property type="entry name" value="DUF4132"/>
    <property type="match status" value="1"/>
</dbReference>
<dbReference type="RefSeq" id="WP_182460489.1">
    <property type="nucleotide sequence ID" value="NZ_CP059732.1"/>
</dbReference>
<protein>
    <submittedName>
        <fullName evidence="3">DUF4132 domain-containing protein</fullName>
    </submittedName>
</protein>
<feature type="domain" description="DUF4132" evidence="1">
    <location>
        <begin position="495"/>
        <end position="673"/>
    </location>
</feature>
<dbReference type="InterPro" id="IPR025406">
    <property type="entry name" value="DUF4132"/>
</dbReference>
<sequence length="891" mass="102148">MKQVVQQLESLDLPNELLKSGRPYFVNSYLRISNETYSQQETERLGYQFSPVLPKDTPNVDFVECSASDLADFGQFLKKQHIDHFYLWHDDEKNYQFIGELLAAHLAGKATSIAKKEDAIEINFDSRQVLIPTYINEGDYKKNNTVGVVKILNSLLAEYGSTKRIYACCYDYRPKEEAQNYFVCDISIGTQIFELLHEIKEIPAANFSRLDVYLLCENQEDLSAGISNNARKKLLGIEIPNGTEWEDLFTLFLTLDSHKTMPGSKWYKSLRELIDRIGEETYTNLSIAWIRKLLEKAAESLQNNPWKEKRLKEYGSLLAGPIAENLKDASSPEWVRNVYGANYRNKANIATQNGYYFYYTLGGRILRGILHSAVVVQDKQLIKLVDEFGIKNPTECVDVIHIYTQLPTQIGIPKLTRLRSKIKNKNIQSRLETALKKIGEKLNLTPDQVEEMCVSDYGLNQNHELMQEIGDFTAKFSIETYKKTALIWVGPNERIQASVPATLKGEFANDLKRFKATTKEIAGLLAAQKDRIEGFYLKNRTWAYQTWFDLYITHPLVGVLGKELIWHFDNGLQKGQGIWNNNQFVDVHRQPLTWLDEKTNVQLWHPIGFNAEYILNWRTYMIANQIVQPFKQAFREVYIITDAELATYSYSNRFAGHILNRDHFGALCKARNWTPNAMATNQPTKRVPAWELMVEYLVDEAWLGQRSNFHGSAHLTTDQVRFYRCKQPINLDSVPAVVFSELMRDVDLFVGVTSIANDPNWQDRGDGSVRTYWNNAAFGDLSESSGIRRQVLKNLISRLKIASKCSFSGNFLVVSGQVRTYKIHMGSGNILMEPNDQYLCIVPDGTKLRPAEKLYLPFEGDQMLSMIVSKAMLLANDEKITDSTILRQIRS</sequence>
<dbReference type="Pfam" id="PF24879">
    <property type="entry name" value="DUF7737"/>
    <property type="match status" value="1"/>
</dbReference>
<dbReference type="InterPro" id="IPR056639">
    <property type="entry name" value="DUF7737"/>
</dbReference>
<dbReference type="KEGG" id="sfol:H3H32_35945"/>
<gene>
    <name evidence="3" type="ORF">H3H32_35945</name>
</gene>
<keyword evidence="4" id="KW-1185">Reference proteome</keyword>
<name>A0A7G5GWG1_9BACT</name>